<evidence type="ECO:0000313" key="10">
    <source>
        <dbReference type="Proteomes" id="UP000256328"/>
    </source>
</evidence>
<protein>
    <recommendedName>
        <fullName evidence="8">Peptidase S26 domain-containing protein</fullName>
    </recommendedName>
</protein>
<evidence type="ECO:0000259" key="8">
    <source>
        <dbReference type="Pfam" id="PF10502"/>
    </source>
</evidence>
<evidence type="ECO:0000256" key="6">
    <source>
        <dbReference type="ARBA" id="ARBA00038445"/>
    </source>
</evidence>
<comment type="caution">
    <text evidence="9">The sequence shown here is derived from an EMBL/GenBank/DDBJ whole genome shotgun (WGS) entry which is preliminary data.</text>
</comment>
<comment type="similarity">
    <text evidence="6">Belongs to the peptidase S26 family. IMP1 subfamily.</text>
</comment>
<dbReference type="OrthoDB" id="308440at2759"/>
<dbReference type="PRINTS" id="PR00727">
    <property type="entry name" value="LEADERPTASE"/>
</dbReference>
<evidence type="ECO:0000256" key="7">
    <source>
        <dbReference type="PIRSR" id="PIRSR600223-1"/>
    </source>
</evidence>
<name>A0A3D8T8A2_9HELO</name>
<evidence type="ECO:0000256" key="2">
    <source>
        <dbReference type="ARBA" id="ARBA00022792"/>
    </source>
</evidence>
<feature type="domain" description="Peptidase S26" evidence="8">
    <location>
        <begin position="28"/>
        <end position="107"/>
    </location>
</feature>
<dbReference type="AlphaFoldDB" id="A0A3D8T8A2"/>
<organism evidence="9 10">
    <name type="scientific">Coleophoma crateriformis</name>
    <dbReference type="NCBI Taxonomy" id="565419"/>
    <lineage>
        <taxon>Eukaryota</taxon>
        <taxon>Fungi</taxon>
        <taxon>Dikarya</taxon>
        <taxon>Ascomycota</taxon>
        <taxon>Pezizomycotina</taxon>
        <taxon>Leotiomycetes</taxon>
        <taxon>Helotiales</taxon>
        <taxon>Dermateaceae</taxon>
        <taxon>Coleophoma</taxon>
    </lineage>
</organism>
<evidence type="ECO:0000256" key="4">
    <source>
        <dbReference type="ARBA" id="ARBA00023128"/>
    </source>
</evidence>
<keyword evidence="5" id="KW-0472">Membrane</keyword>
<dbReference type="Proteomes" id="UP000256328">
    <property type="component" value="Unassembled WGS sequence"/>
</dbReference>
<dbReference type="InterPro" id="IPR000223">
    <property type="entry name" value="Pept_S26A_signal_pept_1"/>
</dbReference>
<dbReference type="EMBL" id="PDLN01000001">
    <property type="protein sequence ID" value="RDW94799.1"/>
    <property type="molecule type" value="Genomic_DNA"/>
</dbReference>
<dbReference type="PANTHER" id="PTHR12383:SF16">
    <property type="entry name" value="MITOCHONDRIAL INNER MEMBRANE PROTEASE SUBUNIT 1"/>
    <property type="match status" value="1"/>
</dbReference>
<dbReference type="Gene3D" id="2.10.109.10">
    <property type="entry name" value="Umud Fragment, subunit A"/>
    <property type="match status" value="1"/>
</dbReference>
<proteinExistence type="inferred from homology"/>
<dbReference type="GO" id="GO:0006465">
    <property type="term" value="P:signal peptide processing"/>
    <property type="evidence" value="ECO:0007669"/>
    <property type="project" value="InterPro"/>
</dbReference>
<dbReference type="InterPro" id="IPR052064">
    <property type="entry name" value="Mito_IMP1_subunit"/>
</dbReference>
<reference evidence="9 10" key="1">
    <citation type="journal article" date="2018" name="IMA Fungus">
        <title>IMA Genome-F 9: Draft genome sequence of Annulohypoxylon stygium, Aspergillus mulundensis, Berkeleyomyces basicola (syn. Thielaviopsis basicola), Ceratocystis smalleyi, two Cercospora beticola strains, Coleophoma cylindrospora, Fusarium fracticaudum, Phialophora cf. hyalina, and Morchella septimelata.</title>
        <authorList>
            <person name="Wingfield B.D."/>
            <person name="Bills G.F."/>
            <person name="Dong Y."/>
            <person name="Huang W."/>
            <person name="Nel W.J."/>
            <person name="Swalarsk-Parry B.S."/>
            <person name="Vaghefi N."/>
            <person name="Wilken P.M."/>
            <person name="An Z."/>
            <person name="de Beer Z.W."/>
            <person name="De Vos L."/>
            <person name="Chen L."/>
            <person name="Duong T.A."/>
            <person name="Gao Y."/>
            <person name="Hammerbacher A."/>
            <person name="Kikkert J.R."/>
            <person name="Li Y."/>
            <person name="Li H."/>
            <person name="Li K."/>
            <person name="Li Q."/>
            <person name="Liu X."/>
            <person name="Ma X."/>
            <person name="Naidoo K."/>
            <person name="Pethybridge S.J."/>
            <person name="Sun J."/>
            <person name="Steenkamp E.T."/>
            <person name="van der Nest M.A."/>
            <person name="van Wyk S."/>
            <person name="Wingfield M.J."/>
            <person name="Xiong C."/>
            <person name="Yue Q."/>
            <person name="Zhang X."/>
        </authorList>
    </citation>
    <scope>NUCLEOTIDE SEQUENCE [LARGE SCALE GENOMIC DNA]</scope>
    <source>
        <strain evidence="9 10">BP5796</strain>
    </source>
</reference>
<dbReference type="FunFam" id="2.10.109.10:FF:000015">
    <property type="entry name" value="Mitochondrial inner membrane protease subunit 1"/>
    <property type="match status" value="1"/>
</dbReference>
<evidence type="ECO:0000256" key="5">
    <source>
        <dbReference type="ARBA" id="ARBA00023136"/>
    </source>
</evidence>
<dbReference type="PANTHER" id="PTHR12383">
    <property type="entry name" value="PROTEASE FAMILY S26 MITOCHONDRIAL INNER MEMBRANE PROTEASE-RELATED"/>
    <property type="match status" value="1"/>
</dbReference>
<keyword evidence="4" id="KW-0496">Mitochondrion</keyword>
<dbReference type="CDD" id="cd06530">
    <property type="entry name" value="S26_SPase_I"/>
    <property type="match status" value="1"/>
</dbReference>
<dbReference type="InterPro" id="IPR036286">
    <property type="entry name" value="LexA/Signal_pep-like_sf"/>
</dbReference>
<feature type="domain" description="Peptidase S26" evidence="8">
    <location>
        <begin position="121"/>
        <end position="158"/>
    </location>
</feature>
<accession>A0A3D8T8A2</accession>
<comment type="subcellular location">
    <subcellularLocation>
        <location evidence="1">Mitochondrion inner membrane</location>
    </subcellularLocation>
</comment>
<evidence type="ECO:0000256" key="3">
    <source>
        <dbReference type="ARBA" id="ARBA00022801"/>
    </source>
</evidence>
<keyword evidence="2" id="KW-0999">Mitochondrion inner membrane</keyword>
<dbReference type="GO" id="GO:0004252">
    <property type="term" value="F:serine-type endopeptidase activity"/>
    <property type="evidence" value="ECO:0007669"/>
    <property type="project" value="InterPro"/>
</dbReference>
<dbReference type="SUPFAM" id="SSF51306">
    <property type="entry name" value="LexA/Signal peptidase"/>
    <property type="match status" value="1"/>
</dbReference>
<feature type="active site" evidence="7">
    <location>
        <position position="97"/>
    </location>
</feature>
<keyword evidence="10" id="KW-1185">Reference proteome</keyword>
<gene>
    <name evidence="9" type="ORF">BP5796_00562</name>
</gene>
<dbReference type="Pfam" id="PF10502">
    <property type="entry name" value="Peptidase_S26"/>
    <property type="match status" value="2"/>
</dbReference>
<feature type="active site" evidence="7">
    <location>
        <position position="53"/>
    </location>
</feature>
<dbReference type="GO" id="GO:0042720">
    <property type="term" value="C:mitochondrial inner membrane peptidase complex"/>
    <property type="evidence" value="ECO:0007669"/>
    <property type="project" value="TreeGrafter"/>
</dbReference>
<evidence type="ECO:0000313" key="9">
    <source>
        <dbReference type="EMBL" id="RDW94799.1"/>
    </source>
</evidence>
<dbReference type="InterPro" id="IPR019533">
    <property type="entry name" value="Peptidase_S26"/>
</dbReference>
<dbReference type="GO" id="GO:0006627">
    <property type="term" value="P:protein processing involved in protein targeting to mitochondrion"/>
    <property type="evidence" value="ECO:0007669"/>
    <property type="project" value="TreeGrafter"/>
</dbReference>
<sequence>MTFQKYVLGPLRSLQTRYGGHPFRLFIAVGKTCALAHVFTEFGYIINPASGASMLPTFEVLGDHLLISKLHRKGRGVEIGDIVSFDSVAEPGERVIKRVLGLPGDYVLKDTPGSGSSEMIQVPAGHCWVIGDNLPYSRDSRMFGPIPLALIKGKVIAKVLPWDERRWIENDLKPVNVSPST</sequence>
<keyword evidence="3" id="KW-0378">Hydrolase</keyword>
<evidence type="ECO:0000256" key="1">
    <source>
        <dbReference type="ARBA" id="ARBA00004273"/>
    </source>
</evidence>